<dbReference type="InterPro" id="IPR011598">
    <property type="entry name" value="bHLH_dom"/>
</dbReference>
<dbReference type="GO" id="GO:0046983">
    <property type="term" value="F:protein dimerization activity"/>
    <property type="evidence" value="ECO:0007669"/>
    <property type="project" value="InterPro"/>
</dbReference>
<evidence type="ECO:0000313" key="11">
    <source>
        <dbReference type="Proteomes" id="UP000652761"/>
    </source>
</evidence>
<evidence type="ECO:0000256" key="3">
    <source>
        <dbReference type="ARBA" id="ARBA00023125"/>
    </source>
</evidence>
<dbReference type="InterPro" id="IPR015660">
    <property type="entry name" value="MASH1/Ascl1a-like"/>
</dbReference>
<dbReference type="Gene3D" id="4.10.280.10">
    <property type="entry name" value="Helix-loop-helix DNA-binding domain"/>
    <property type="match status" value="1"/>
</dbReference>
<comment type="function">
    <text evidence="6">Transcription activator that binds to the DNA motif 5'-CACGTGG-3' in the promoter of iron (Fe) deficiency-inducible genes as well as of genes involved in iron homeostasis, thus contributing to basal tolerance to iron deficiency, iron uptake from soil and iron transport, particularly during seed maturation and germination. Promotes the accumulation of mugineic acid family phytosiderophores (MAs). Required for ethylene-mediated signaling during iron deficiency responses. Improves growth and yield, especially in calcareous soil with low iron availability. Promotes iron concentration in shoots and grain.</text>
</comment>
<keyword evidence="5" id="KW-0539">Nucleus</keyword>
<evidence type="ECO:0000313" key="10">
    <source>
        <dbReference type="EMBL" id="MQL82387.1"/>
    </source>
</evidence>
<dbReference type="AlphaFoldDB" id="A0A843UJA9"/>
<evidence type="ECO:0000256" key="2">
    <source>
        <dbReference type="ARBA" id="ARBA00023015"/>
    </source>
</evidence>
<dbReference type="Proteomes" id="UP000652761">
    <property type="component" value="Unassembled WGS sequence"/>
</dbReference>
<evidence type="ECO:0000259" key="9">
    <source>
        <dbReference type="PROSITE" id="PS50888"/>
    </source>
</evidence>
<proteinExistence type="inferred from homology"/>
<comment type="similarity">
    <text evidence="1">Belongs to the bHLH protein family.</text>
</comment>
<reference evidence="10" key="1">
    <citation type="submission" date="2017-07" db="EMBL/GenBank/DDBJ databases">
        <title>Taro Niue Genome Assembly and Annotation.</title>
        <authorList>
            <person name="Atibalentja N."/>
            <person name="Keating K."/>
            <person name="Fields C.J."/>
        </authorList>
    </citation>
    <scope>NUCLEOTIDE SEQUENCE</scope>
    <source>
        <strain evidence="10">Niue_2</strain>
        <tissue evidence="10">Leaf</tissue>
    </source>
</reference>
<dbReference type="FunFam" id="4.10.280.10:FF:000074">
    <property type="entry name" value="Transcription factor ORG2"/>
    <property type="match status" value="1"/>
</dbReference>
<comment type="caution">
    <text evidence="10">The sequence shown here is derived from an EMBL/GenBank/DDBJ whole genome shotgun (WGS) entry which is preliminary data.</text>
</comment>
<dbReference type="SUPFAM" id="SSF47459">
    <property type="entry name" value="HLH, helix-loop-helix DNA-binding domain"/>
    <property type="match status" value="1"/>
</dbReference>
<sequence length="248" mass="27607">MFSLSPSSLPIWPLEATTGHAPVLGENPFADHGDLEESFDFSGAGGGLFHPEVDDDGLEPNWSNPTSEEYSSTMKKRKLSHNAYERDRRKKMNTLYSSLRSLLPETDLHKKLSIPSTVSRVLQYIPELQRQVERLQRRKEEIKESRPTRVAEDKPQPGAGGVRPIISVSGLGVGEIAIQICSSGRRRKERPLSEILVYLEGEGLGLVSASFLDMGDGRALYSLHLQVKQVSSNVEPERLRKNLSCILS</sequence>
<evidence type="ECO:0000256" key="1">
    <source>
        <dbReference type="ARBA" id="ARBA00005510"/>
    </source>
</evidence>
<keyword evidence="11" id="KW-1185">Reference proteome</keyword>
<keyword evidence="2" id="KW-0805">Transcription regulation</keyword>
<dbReference type="GO" id="GO:0000981">
    <property type="term" value="F:DNA-binding transcription factor activity, RNA polymerase II-specific"/>
    <property type="evidence" value="ECO:0007669"/>
    <property type="project" value="TreeGrafter"/>
</dbReference>
<organism evidence="10 11">
    <name type="scientific">Colocasia esculenta</name>
    <name type="common">Wild taro</name>
    <name type="synonym">Arum esculentum</name>
    <dbReference type="NCBI Taxonomy" id="4460"/>
    <lineage>
        <taxon>Eukaryota</taxon>
        <taxon>Viridiplantae</taxon>
        <taxon>Streptophyta</taxon>
        <taxon>Embryophyta</taxon>
        <taxon>Tracheophyta</taxon>
        <taxon>Spermatophyta</taxon>
        <taxon>Magnoliopsida</taxon>
        <taxon>Liliopsida</taxon>
        <taxon>Araceae</taxon>
        <taxon>Aroideae</taxon>
        <taxon>Colocasieae</taxon>
        <taxon>Colocasia</taxon>
    </lineage>
</organism>
<dbReference type="Pfam" id="PF00010">
    <property type="entry name" value="HLH"/>
    <property type="match status" value="1"/>
</dbReference>
<evidence type="ECO:0000256" key="8">
    <source>
        <dbReference type="SAM" id="MobiDB-lite"/>
    </source>
</evidence>
<keyword evidence="4" id="KW-0804">Transcription</keyword>
<name>A0A843UJA9_COLES</name>
<feature type="domain" description="BHLH" evidence="9">
    <location>
        <begin position="76"/>
        <end position="128"/>
    </location>
</feature>
<dbReference type="CDD" id="cd18914">
    <property type="entry name" value="bHLH_AtORG2_like"/>
    <property type="match status" value="1"/>
</dbReference>
<protein>
    <recommendedName>
        <fullName evidence="7">Protein IRON-RELATED TRANSCRIPTION FACTOR 2</fullName>
    </recommendedName>
</protein>
<dbReference type="PANTHER" id="PTHR13935:SF41">
    <property type="entry name" value="TRANSCRIPTION FACTOR ORG2-RELATED"/>
    <property type="match status" value="1"/>
</dbReference>
<evidence type="ECO:0000256" key="7">
    <source>
        <dbReference type="ARBA" id="ARBA00074844"/>
    </source>
</evidence>
<feature type="compositionally biased region" description="Basic and acidic residues" evidence="8">
    <location>
        <begin position="138"/>
        <end position="155"/>
    </location>
</feature>
<dbReference type="EMBL" id="NMUH01000628">
    <property type="protein sequence ID" value="MQL82387.1"/>
    <property type="molecule type" value="Genomic_DNA"/>
</dbReference>
<dbReference type="InterPro" id="IPR036638">
    <property type="entry name" value="HLH_DNA-bd_sf"/>
</dbReference>
<evidence type="ECO:0000256" key="4">
    <source>
        <dbReference type="ARBA" id="ARBA00023163"/>
    </source>
</evidence>
<accession>A0A843UJA9</accession>
<dbReference type="PANTHER" id="PTHR13935">
    <property type="entry name" value="ACHAETE-SCUTE TRANSCRIPTION FACTOR-RELATED"/>
    <property type="match status" value="1"/>
</dbReference>
<dbReference type="PROSITE" id="PS50888">
    <property type="entry name" value="BHLH"/>
    <property type="match status" value="1"/>
</dbReference>
<dbReference type="GO" id="GO:0090575">
    <property type="term" value="C:RNA polymerase II transcription regulator complex"/>
    <property type="evidence" value="ECO:0007669"/>
    <property type="project" value="TreeGrafter"/>
</dbReference>
<dbReference type="GO" id="GO:0042594">
    <property type="term" value="P:response to starvation"/>
    <property type="evidence" value="ECO:0007669"/>
    <property type="project" value="UniProtKB-ARBA"/>
</dbReference>
<feature type="region of interest" description="Disordered" evidence="8">
    <location>
        <begin position="138"/>
        <end position="161"/>
    </location>
</feature>
<gene>
    <name evidence="10" type="ORF">Taro_014846</name>
</gene>
<dbReference type="OrthoDB" id="6106870at2759"/>
<keyword evidence="3" id="KW-0238">DNA-binding</keyword>
<dbReference type="GO" id="GO:0000977">
    <property type="term" value="F:RNA polymerase II transcription regulatory region sequence-specific DNA binding"/>
    <property type="evidence" value="ECO:0007669"/>
    <property type="project" value="TreeGrafter"/>
</dbReference>
<evidence type="ECO:0000256" key="6">
    <source>
        <dbReference type="ARBA" id="ARBA00056447"/>
    </source>
</evidence>
<dbReference type="SMART" id="SM00353">
    <property type="entry name" value="HLH"/>
    <property type="match status" value="1"/>
</dbReference>
<evidence type="ECO:0000256" key="5">
    <source>
        <dbReference type="ARBA" id="ARBA00023242"/>
    </source>
</evidence>